<dbReference type="EMBL" id="NVDQ01000031">
    <property type="protein sequence ID" value="PFV04885.1"/>
    <property type="molecule type" value="Genomic_DNA"/>
</dbReference>
<dbReference type="Proteomes" id="UP000226257">
    <property type="component" value="Unassembled WGS sequence"/>
</dbReference>
<dbReference type="AlphaFoldDB" id="A0A9X7G6L6"/>
<accession>A0A9X7G6L6</accession>
<evidence type="ECO:0000313" key="2">
    <source>
        <dbReference type="Proteomes" id="UP000226257"/>
    </source>
</evidence>
<sequence length="88" mass="10842">MKLYQRFFEYIYHNLQYINDLIKDIDLTTKIDNNIPPCHTRKLLKRIRYFLLKCYYKHIILKGAGYYFFNSLQNNTRCSRPNFGSFHH</sequence>
<reference evidence="1 2" key="1">
    <citation type="submission" date="2017-09" db="EMBL/GenBank/DDBJ databases">
        <title>Large-scale bioinformatics analysis of Bacillus genomes uncovers conserved roles of natural products in bacterial physiology.</title>
        <authorList>
            <consortium name="Agbiome Team Llc"/>
            <person name="Bleich R.M."/>
            <person name="Grubbs K.J."/>
            <person name="Santa Maria K.C."/>
            <person name="Allen S.E."/>
            <person name="Farag S."/>
            <person name="Shank E.A."/>
            <person name="Bowers A."/>
        </authorList>
    </citation>
    <scope>NUCLEOTIDE SEQUENCE [LARGE SCALE GENOMIC DNA]</scope>
    <source>
        <strain evidence="1 2">AFS060282</strain>
    </source>
</reference>
<name>A0A9X7G6L6_BACCE</name>
<comment type="caution">
    <text evidence="1">The sequence shown here is derived from an EMBL/GenBank/DDBJ whole genome shotgun (WGS) entry which is preliminary data.</text>
</comment>
<evidence type="ECO:0000313" key="1">
    <source>
        <dbReference type="EMBL" id="PFV04885.1"/>
    </source>
</evidence>
<organism evidence="1 2">
    <name type="scientific">Bacillus cereus</name>
    <dbReference type="NCBI Taxonomy" id="1396"/>
    <lineage>
        <taxon>Bacteria</taxon>
        <taxon>Bacillati</taxon>
        <taxon>Bacillota</taxon>
        <taxon>Bacilli</taxon>
        <taxon>Bacillales</taxon>
        <taxon>Bacillaceae</taxon>
        <taxon>Bacillus</taxon>
        <taxon>Bacillus cereus group</taxon>
    </lineage>
</organism>
<protein>
    <submittedName>
        <fullName evidence="1">Uncharacterized protein</fullName>
    </submittedName>
</protein>
<proteinExistence type="predicted"/>
<gene>
    <name evidence="1" type="ORF">COK98_22515</name>
</gene>